<dbReference type="KEGG" id="dwi:6650143"/>
<dbReference type="OMA" id="NITWLPK"/>
<dbReference type="Pfam" id="PF16032">
    <property type="entry name" value="DUF4788"/>
    <property type="match status" value="1"/>
</dbReference>
<feature type="region of interest" description="Disordered" evidence="1">
    <location>
        <begin position="745"/>
        <end position="783"/>
    </location>
</feature>
<gene>
    <name evidence="4" type="primary">Dwil\GK13152</name>
    <name evidence="4" type="ORF">Dwil_GK13152</name>
</gene>
<evidence type="ECO:0000256" key="1">
    <source>
        <dbReference type="SAM" id="MobiDB-lite"/>
    </source>
</evidence>
<feature type="domain" description="DUF4788" evidence="3">
    <location>
        <begin position="13"/>
        <end position="211"/>
    </location>
</feature>
<feature type="region of interest" description="Disordered" evidence="1">
    <location>
        <begin position="892"/>
        <end position="923"/>
    </location>
</feature>
<feature type="region of interest" description="Disordered" evidence="1">
    <location>
        <begin position="513"/>
        <end position="533"/>
    </location>
</feature>
<evidence type="ECO:0000259" key="3">
    <source>
        <dbReference type="Pfam" id="PF16032"/>
    </source>
</evidence>
<dbReference type="InParanoid" id="B4NGS1"/>
<dbReference type="PANTHER" id="PTHR39079:SF1">
    <property type="entry name" value="GH11706P-RELATED"/>
    <property type="match status" value="1"/>
</dbReference>
<name>B4NGS1_DROWI</name>
<dbReference type="InterPro" id="IPR031949">
    <property type="entry name" value="DUF4776"/>
</dbReference>
<feature type="compositionally biased region" description="Basic and acidic residues" evidence="1">
    <location>
        <begin position="433"/>
        <end position="446"/>
    </location>
</feature>
<reference evidence="4 5" key="1">
    <citation type="journal article" date="2007" name="Nature">
        <title>Evolution of genes and genomes on the Drosophila phylogeny.</title>
        <authorList>
            <consortium name="Drosophila 12 Genomes Consortium"/>
            <person name="Clark A.G."/>
            <person name="Eisen M.B."/>
            <person name="Smith D.R."/>
            <person name="Bergman C.M."/>
            <person name="Oliver B."/>
            <person name="Markow T.A."/>
            <person name="Kaufman T.C."/>
            <person name="Kellis M."/>
            <person name="Gelbart W."/>
            <person name="Iyer V.N."/>
            <person name="Pollard D.A."/>
            <person name="Sackton T.B."/>
            <person name="Larracuente A.M."/>
            <person name="Singh N.D."/>
            <person name="Abad J.P."/>
            <person name="Abt D.N."/>
            <person name="Adryan B."/>
            <person name="Aguade M."/>
            <person name="Akashi H."/>
            <person name="Anderson W.W."/>
            <person name="Aquadro C.F."/>
            <person name="Ardell D.H."/>
            <person name="Arguello R."/>
            <person name="Artieri C.G."/>
            <person name="Barbash D.A."/>
            <person name="Barker D."/>
            <person name="Barsanti P."/>
            <person name="Batterham P."/>
            <person name="Batzoglou S."/>
            <person name="Begun D."/>
            <person name="Bhutkar A."/>
            <person name="Blanco E."/>
            <person name="Bosak S.A."/>
            <person name="Bradley R.K."/>
            <person name="Brand A.D."/>
            <person name="Brent M.R."/>
            <person name="Brooks A.N."/>
            <person name="Brown R.H."/>
            <person name="Butlin R.K."/>
            <person name="Caggese C."/>
            <person name="Calvi B.R."/>
            <person name="Bernardo de Carvalho A."/>
            <person name="Caspi A."/>
            <person name="Castrezana S."/>
            <person name="Celniker S.E."/>
            <person name="Chang J.L."/>
            <person name="Chapple C."/>
            <person name="Chatterji S."/>
            <person name="Chinwalla A."/>
            <person name="Civetta A."/>
            <person name="Clifton S.W."/>
            <person name="Comeron J.M."/>
            <person name="Costello J.C."/>
            <person name="Coyne J.A."/>
            <person name="Daub J."/>
            <person name="David R.G."/>
            <person name="Delcher A.L."/>
            <person name="Delehaunty K."/>
            <person name="Do C.B."/>
            <person name="Ebling H."/>
            <person name="Edwards K."/>
            <person name="Eickbush T."/>
            <person name="Evans J.D."/>
            <person name="Filipski A."/>
            <person name="Findeiss S."/>
            <person name="Freyhult E."/>
            <person name="Fulton L."/>
            <person name="Fulton R."/>
            <person name="Garcia A.C."/>
            <person name="Gardiner A."/>
            <person name="Garfield D.A."/>
            <person name="Garvin B.E."/>
            <person name="Gibson G."/>
            <person name="Gilbert D."/>
            <person name="Gnerre S."/>
            <person name="Godfrey J."/>
            <person name="Good R."/>
            <person name="Gotea V."/>
            <person name="Gravely B."/>
            <person name="Greenberg A.J."/>
            <person name="Griffiths-Jones S."/>
            <person name="Gross S."/>
            <person name="Guigo R."/>
            <person name="Gustafson E.A."/>
            <person name="Haerty W."/>
            <person name="Hahn M.W."/>
            <person name="Halligan D.L."/>
            <person name="Halpern A.L."/>
            <person name="Halter G.M."/>
            <person name="Han M.V."/>
            <person name="Heger A."/>
            <person name="Hillier L."/>
            <person name="Hinrichs A.S."/>
            <person name="Holmes I."/>
            <person name="Hoskins R.A."/>
            <person name="Hubisz M.J."/>
            <person name="Hultmark D."/>
            <person name="Huntley M.A."/>
            <person name="Jaffe D.B."/>
            <person name="Jagadeeshan S."/>
            <person name="Jeck W.R."/>
            <person name="Johnson J."/>
            <person name="Jones C.D."/>
            <person name="Jordan W.C."/>
            <person name="Karpen G.H."/>
            <person name="Kataoka E."/>
            <person name="Keightley P.D."/>
            <person name="Kheradpour P."/>
            <person name="Kirkness E.F."/>
            <person name="Koerich L.B."/>
            <person name="Kristiansen K."/>
            <person name="Kudrna D."/>
            <person name="Kulathinal R.J."/>
            <person name="Kumar S."/>
            <person name="Kwok R."/>
            <person name="Lander E."/>
            <person name="Langley C.H."/>
            <person name="Lapoint R."/>
            <person name="Lazzaro B.P."/>
            <person name="Lee S.J."/>
            <person name="Levesque L."/>
            <person name="Li R."/>
            <person name="Lin C.F."/>
            <person name="Lin M.F."/>
            <person name="Lindblad-Toh K."/>
            <person name="Llopart A."/>
            <person name="Long M."/>
            <person name="Low L."/>
            <person name="Lozovsky E."/>
            <person name="Lu J."/>
            <person name="Luo M."/>
            <person name="Machado C.A."/>
            <person name="Makalowski W."/>
            <person name="Marzo M."/>
            <person name="Matsuda M."/>
            <person name="Matzkin L."/>
            <person name="McAllister B."/>
            <person name="McBride C.S."/>
            <person name="McKernan B."/>
            <person name="McKernan K."/>
            <person name="Mendez-Lago M."/>
            <person name="Minx P."/>
            <person name="Mollenhauer M.U."/>
            <person name="Montooth K."/>
            <person name="Mount S.M."/>
            <person name="Mu X."/>
            <person name="Myers E."/>
            <person name="Negre B."/>
            <person name="Newfeld S."/>
            <person name="Nielsen R."/>
            <person name="Noor M.A."/>
            <person name="O'Grady P."/>
            <person name="Pachter L."/>
            <person name="Papaceit M."/>
            <person name="Parisi M.J."/>
            <person name="Parisi M."/>
            <person name="Parts L."/>
            <person name="Pedersen J.S."/>
            <person name="Pesole G."/>
            <person name="Phillippy A.M."/>
            <person name="Ponting C.P."/>
            <person name="Pop M."/>
            <person name="Porcelli D."/>
            <person name="Powell J.R."/>
            <person name="Prohaska S."/>
            <person name="Pruitt K."/>
            <person name="Puig M."/>
            <person name="Quesneville H."/>
            <person name="Ram K.R."/>
            <person name="Rand D."/>
            <person name="Rasmussen M.D."/>
            <person name="Reed L.K."/>
            <person name="Reenan R."/>
            <person name="Reily A."/>
            <person name="Remington K.A."/>
            <person name="Rieger T.T."/>
            <person name="Ritchie M.G."/>
            <person name="Robin C."/>
            <person name="Rogers Y.H."/>
            <person name="Rohde C."/>
            <person name="Rozas J."/>
            <person name="Rubenfield M.J."/>
            <person name="Ruiz A."/>
            <person name="Russo S."/>
            <person name="Salzberg S.L."/>
            <person name="Sanchez-Gracia A."/>
            <person name="Saranga D.J."/>
            <person name="Sato H."/>
            <person name="Schaeffer S.W."/>
            <person name="Schatz M.C."/>
            <person name="Schlenke T."/>
            <person name="Schwartz R."/>
            <person name="Segarra C."/>
            <person name="Singh R.S."/>
            <person name="Sirot L."/>
            <person name="Sirota M."/>
            <person name="Sisneros N.B."/>
            <person name="Smith C.D."/>
            <person name="Smith T.F."/>
            <person name="Spieth J."/>
            <person name="Stage D.E."/>
            <person name="Stark A."/>
            <person name="Stephan W."/>
            <person name="Strausberg R.L."/>
            <person name="Strempel S."/>
            <person name="Sturgill D."/>
            <person name="Sutton G."/>
            <person name="Sutton G.G."/>
            <person name="Tao W."/>
            <person name="Teichmann S."/>
            <person name="Tobari Y.N."/>
            <person name="Tomimura Y."/>
            <person name="Tsolas J.M."/>
            <person name="Valente V.L."/>
            <person name="Venter E."/>
            <person name="Venter J.C."/>
            <person name="Vicario S."/>
            <person name="Vieira F.G."/>
            <person name="Vilella A.J."/>
            <person name="Villasante A."/>
            <person name="Walenz B."/>
            <person name="Wang J."/>
            <person name="Wasserman M."/>
            <person name="Watts T."/>
            <person name="Wilson D."/>
            <person name="Wilson R.K."/>
            <person name="Wing R.A."/>
            <person name="Wolfner M.F."/>
            <person name="Wong A."/>
            <person name="Wong G.K."/>
            <person name="Wu C.I."/>
            <person name="Wu G."/>
            <person name="Yamamoto D."/>
            <person name="Yang H.P."/>
            <person name="Yang S.P."/>
            <person name="Yorke J.A."/>
            <person name="Yoshida K."/>
            <person name="Zdobnov E."/>
            <person name="Zhang P."/>
            <person name="Zhang Y."/>
            <person name="Zimin A.V."/>
            <person name="Baldwin J."/>
            <person name="Abdouelleil A."/>
            <person name="Abdulkadir J."/>
            <person name="Abebe A."/>
            <person name="Abera B."/>
            <person name="Abreu J."/>
            <person name="Acer S.C."/>
            <person name="Aftuck L."/>
            <person name="Alexander A."/>
            <person name="An P."/>
            <person name="Anderson E."/>
            <person name="Anderson S."/>
            <person name="Arachi H."/>
            <person name="Azer M."/>
            <person name="Bachantsang P."/>
            <person name="Barry A."/>
            <person name="Bayul T."/>
            <person name="Berlin A."/>
            <person name="Bessette D."/>
            <person name="Bloom T."/>
            <person name="Blye J."/>
            <person name="Boguslavskiy L."/>
            <person name="Bonnet C."/>
            <person name="Boukhgalter B."/>
            <person name="Bourzgui I."/>
            <person name="Brown A."/>
            <person name="Cahill P."/>
            <person name="Channer S."/>
            <person name="Cheshatsang Y."/>
            <person name="Chuda L."/>
            <person name="Citroen M."/>
            <person name="Collymore A."/>
            <person name="Cooke P."/>
            <person name="Costello M."/>
            <person name="D'Aco K."/>
            <person name="Daza R."/>
            <person name="De Haan G."/>
            <person name="DeGray S."/>
            <person name="DeMaso C."/>
            <person name="Dhargay N."/>
            <person name="Dooley K."/>
            <person name="Dooley E."/>
            <person name="Doricent M."/>
            <person name="Dorje P."/>
            <person name="Dorjee K."/>
            <person name="Dupes A."/>
            <person name="Elong R."/>
            <person name="Falk J."/>
            <person name="Farina A."/>
            <person name="Faro S."/>
            <person name="Ferguson D."/>
            <person name="Fisher S."/>
            <person name="Foley C.D."/>
            <person name="Franke A."/>
            <person name="Friedrich D."/>
            <person name="Gadbois L."/>
            <person name="Gearin G."/>
            <person name="Gearin C.R."/>
            <person name="Giannoukos G."/>
            <person name="Goode T."/>
            <person name="Graham J."/>
            <person name="Grandbois E."/>
            <person name="Grewal S."/>
            <person name="Gyaltsen K."/>
            <person name="Hafez N."/>
            <person name="Hagos B."/>
            <person name="Hall J."/>
            <person name="Henson C."/>
            <person name="Hollinger A."/>
            <person name="Honan T."/>
            <person name="Huard M.D."/>
            <person name="Hughes L."/>
            <person name="Hurhula B."/>
            <person name="Husby M.E."/>
            <person name="Kamat A."/>
            <person name="Kanga B."/>
            <person name="Kashin S."/>
            <person name="Khazanovich D."/>
            <person name="Kisner P."/>
            <person name="Lance K."/>
            <person name="Lara M."/>
            <person name="Lee W."/>
            <person name="Lennon N."/>
            <person name="Letendre F."/>
            <person name="LeVine R."/>
            <person name="Lipovsky A."/>
            <person name="Liu X."/>
            <person name="Liu J."/>
            <person name="Liu S."/>
            <person name="Lokyitsang T."/>
            <person name="Lokyitsang Y."/>
            <person name="Lubonja R."/>
            <person name="Lui A."/>
            <person name="MacDonald P."/>
            <person name="Magnisalis V."/>
            <person name="Maru K."/>
            <person name="Matthews C."/>
            <person name="McCusker W."/>
            <person name="McDonough S."/>
            <person name="Mehta T."/>
            <person name="Meldrim J."/>
            <person name="Meneus L."/>
            <person name="Mihai O."/>
            <person name="Mihalev A."/>
            <person name="Mihova T."/>
            <person name="Mittelman R."/>
            <person name="Mlenga V."/>
            <person name="Montmayeur A."/>
            <person name="Mulrain L."/>
            <person name="Navidi A."/>
            <person name="Naylor J."/>
            <person name="Negash T."/>
            <person name="Nguyen T."/>
            <person name="Nguyen N."/>
            <person name="Nicol R."/>
            <person name="Norbu C."/>
            <person name="Norbu N."/>
            <person name="Novod N."/>
            <person name="O'Neill B."/>
            <person name="Osman S."/>
            <person name="Markiewicz E."/>
            <person name="Oyono O.L."/>
            <person name="Patti C."/>
            <person name="Phunkhang P."/>
            <person name="Pierre F."/>
            <person name="Priest M."/>
            <person name="Raghuraman S."/>
            <person name="Rege F."/>
            <person name="Reyes R."/>
            <person name="Rise C."/>
            <person name="Rogov P."/>
            <person name="Ross K."/>
            <person name="Ryan E."/>
            <person name="Settipalli S."/>
            <person name="Shea T."/>
            <person name="Sherpa N."/>
            <person name="Shi L."/>
            <person name="Shih D."/>
            <person name="Sparrow T."/>
            <person name="Spaulding J."/>
            <person name="Stalker J."/>
            <person name="Stange-Thomann N."/>
            <person name="Stavropoulos S."/>
            <person name="Stone C."/>
            <person name="Strader C."/>
            <person name="Tesfaye S."/>
            <person name="Thomson T."/>
            <person name="Thoulutsang Y."/>
            <person name="Thoulutsang D."/>
            <person name="Topham K."/>
            <person name="Topping I."/>
            <person name="Tsamla T."/>
            <person name="Vassiliev H."/>
            <person name="Vo A."/>
            <person name="Wangchuk T."/>
            <person name="Wangdi T."/>
            <person name="Weiand M."/>
            <person name="Wilkinson J."/>
            <person name="Wilson A."/>
            <person name="Yadav S."/>
            <person name="Young G."/>
            <person name="Yu Q."/>
            <person name="Zembek L."/>
            <person name="Zhong D."/>
            <person name="Zimmer A."/>
            <person name="Zwirko Z."/>
            <person name="Jaffe D.B."/>
            <person name="Alvarez P."/>
            <person name="Brockman W."/>
            <person name="Butler J."/>
            <person name="Chin C."/>
            <person name="Gnerre S."/>
            <person name="Grabherr M."/>
            <person name="Kleber M."/>
            <person name="Mauceli E."/>
            <person name="MacCallum I."/>
        </authorList>
    </citation>
    <scope>NUCLEOTIDE SEQUENCE [LARGE SCALE GENOMIC DNA]</scope>
    <source>
        <strain evidence="5">Tucson 14030-0811.24</strain>
    </source>
</reference>
<evidence type="ECO:0000259" key="2">
    <source>
        <dbReference type="Pfam" id="PF16003"/>
    </source>
</evidence>
<feature type="region of interest" description="Disordered" evidence="1">
    <location>
        <begin position="831"/>
        <end position="862"/>
    </location>
</feature>
<sequence length="923" mass="104758">MASEMQTYKFDVVIPKTNLPPPKEEDTSSEYVFSVRIFKDFVDLPFDRMWAEDFADAPLGQILSTPCELIGSLTSKGVCVTLRNKQGLLGSGTTALTPLVLRQLTDPTFEVIQTIDMDIVHHGKNVDTIQMKLKFSAEHPDVDPENNCPYDVCRTVDKSLHPKDVVFTLGRSCKCPTTSCITDQRLMSGINAPFKCVHSPNTPQGWSCCLTGGEAPPPPPPEQDKRSERNMLKELLEDLDLDRIRVPTPPPTHAAGKKWRKKSKKRTASSSEDGSDESFNLSGGYVNVDEDERRKALGSYPIETPKLTQASHQAPTLCILCKSDVSWLPKLSACPYCGYRNYNAESEEELYDENATAKQILDVHMREDRCRSDSEEEDDSCTEDNDANNTDPKNCGCITGIPCTRCRIRKLCESIFKEKDVNINKPTPAEQNEPQKETNELEKKESTVSQRRSHLIKIFTEMRNVYDTNKKKTSQGDLLDEQMRQELMAHCGKSVKLSRARQRSLNKALKEIDRAYPSPRKPKKARGKSKWRSPSKKYAFWNSKKSDHGSRIGHNTCISDGSYTGYRKIPCHMGWMWTKSSMSRFKKWKPGAICKPIRGLMSYFLKDFPVDTICLSRYHCRSKKTRKESDASEEENLEQHPTLHISKKNGEYIITLRPLKDPKALAVCANPYADMKPVVFRITKDPKAVKMRELKTGLQDHGFPLCTCQNPIVSCHCRSHVDKERLVYAFETLCERLGLPNTSDSFIYSNDDDEDDDDADSEQEYEFGVTPPAGLVKPERLHHPDHTNAETQYMEDDWAMPSMFPHPPNPYVQYGACVVGERRGPFDWIYGKGKVHSTPPKPAQRNKPKKADKSKKRLQGGYVSEQRLKGGYVSKQVAEAFVRKQSVERIPTTSLYTKRKWHKSSSPEATSITDISAYSHLRH</sequence>
<dbReference type="HOGENOM" id="CLU_008522_0_0_1"/>
<feature type="compositionally biased region" description="Polar residues" evidence="1">
    <location>
        <begin position="904"/>
        <end position="916"/>
    </location>
</feature>
<feature type="region of interest" description="Disordered" evidence="1">
    <location>
        <begin position="423"/>
        <end position="451"/>
    </location>
</feature>
<keyword evidence="5" id="KW-1185">Reference proteome</keyword>
<feature type="domain" description="DUF4776" evidence="2">
    <location>
        <begin position="312"/>
        <end position="819"/>
    </location>
</feature>
<dbReference type="OrthoDB" id="7883086at2759"/>
<dbReference type="Pfam" id="PF16003">
    <property type="entry name" value="DUF4776"/>
    <property type="match status" value="1"/>
</dbReference>
<feature type="compositionally biased region" description="Basic residues" evidence="1">
    <location>
        <begin position="844"/>
        <end position="858"/>
    </location>
</feature>
<evidence type="ECO:0000313" key="5">
    <source>
        <dbReference type="Proteomes" id="UP000007798"/>
    </source>
</evidence>
<protein>
    <recommendedName>
        <fullName evidence="6">DUF4776 domain-containing protein</fullName>
    </recommendedName>
</protein>
<accession>B4NGS1</accession>
<feature type="compositionally biased region" description="Basic and acidic residues" evidence="1">
    <location>
        <begin position="236"/>
        <end position="245"/>
    </location>
</feature>
<feature type="region of interest" description="Disordered" evidence="1">
    <location>
        <begin position="236"/>
        <end position="287"/>
    </location>
</feature>
<proteinExistence type="predicted"/>
<evidence type="ECO:0000313" key="4">
    <source>
        <dbReference type="EMBL" id="EDW84418.1"/>
    </source>
</evidence>
<evidence type="ECO:0008006" key="6">
    <source>
        <dbReference type="Google" id="ProtNLM"/>
    </source>
</evidence>
<feature type="compositionally biased region" description="Basic residues" evidence="1">
    <location>
        <begin position="255"/>
        <end position="267"/>
    </location>
</feature>
<dbReference type="PhylomeDB" id="B4NGS1"/>
<dbReference type="EMBL" id="CH964272">
    <property type="protein sequence ID" value="EDW84418.1"/>
    <property type="molecule type" value="Genomic_DNA"/>
</dbReference>
<dbReference type="STRING" id="7260.B4NGS1"/>
<dbReference type="eggNOG" id="ENOG502SIHJ">
    <property type="taxonomic scope" value="Eukaryota"/>
</dbReference>
<feature type="compositionally biased region" description="Acidic residues" evidence="1">
    <location>
        <begin position="750"/>
        <end position="765"/>
    </location>
</feature>
<organism evidence="4 5">
    <name type="scientific">Drosophila willistoni</name>
    <name type="common">Fruit fly</name>
    <dbReference type="NCBI Taxonomy" id="7260"/>
    <lineage>
        <taxon>Eukaryota</taxon>
        <taxon>Metazoa</taxon>
        <taxon>Ecdysozoa</taxon>
        <taxon>Arthropoda</taxon>
        <taxon>Hexapoda</taxon>
        <taxon>Insecta</taxon>
        <taxon>Pterygota</taxon>
        <taxon>Neoptera</taxon>
        <taxon>Endopterygota</taxon>
        <taxon>Diptera</taxon>
        <taxon>Brachycera</taxon>
        <taxon>Muscomorpha</taxon>
        <taxon>Ephydroidea</taxon>
        <taxon>Drosophilidae</taxon>
        <taxon>Drosophila</taxon>
        <taxon>Sophophora</taxon>
    </lineage>
</organism>
<dbReference type="AlphaFoldDB" id="B4NGS1"/>
<dbReference type="PANTHER" id="PTHR39079">
    <property type="entry name" value="FI08034P-RELATED"/>
    <property type="match status" value="1"/>
</dbReference>
<feature type="compositionally biased region" description="Basic residues" evidence="1">
    <location>
        <begin position="520"/>
        <end position="533"/>
    </location>
</feature>
<dbReference type="InterPro" id="IPR031992">
    <property type="entry name" value="DUF4788"/>
</dbReference>
<dbReference type="Proteomes" id="UP000007798">
    <property type="component" value="Unassembled WGS sequence"/>
</dbReference>